<dbReference type="GO" id="GO:0008081">
    <property type="term" value="F:phosphoric diester hydrolase activity"/>
    <property type="evidence" value="ECO:0007669"/>
    <property type="project" value="InterPro"/>
</dbReference>
<dbReference type="PANTHER" id="PTHR46211:SF14">
    <property type="entry name" value="GLYCEROPHOSPHODIESTER PHOSPHODIESTERASE"/>
    <property type="match status" value="1"/>
</dbReference>
<dbReference type="SUPFAM" id="SSF51695">
    <property type="entry name" value="PLC-like phosphodiesterases"/>
    <property type="match status" value="1"/>
</dbReference>
<dbReference type="AlphaFoldDB" id="A0A4R8M7L7"/>
<proteinExistence type="predicted"/>
<sequence length="273" mass="31392">MLKHFKIDIQGHRGCRGLLPENSMPAFFKALDLGVDTLELDVAVSKDKIVVVSHEPYMNPVICLDTKGDTILDEDAKKYNLYQMTLNDIQQFDCGSKYHPKFPNQEKVKTYKPSLSEVLKETKIINPAIKFNIEIKSDAEYYDVFTPKPKEFVALVLDVLNENNACNETNLQSFDLQILEEIKIQSPKMEVALLVEDNEIIIEKLNKMSYSPAIISPYYKLLNKEIVSDLKIRGFKVIPWTVNTEKDIKLMIDYNVNGIITDYPDRLINILKQ</sequence>
<name>A0A4R8M7L7_9FLAO</name>
<dbReference type="InterPro" id="IPR030395">
    <property type="entry name" value="GP_PDE_dom"/>
</dbReference>
<dbReference type="RefSeq" id="WP_133969394.1">
    <property type="nucleotide sequence ID" value="NZ_SORL01000015.1"/>
</dbReference>
<dbReference type="Proteomes" id="UP000294824">
    <property type="component" value="Unassembled WGS sequence"/>
</dbReference>
<dbReference type="InterPro" id="IPR017946">
    <property type="entry name" value="PLC-like_Pdiesterase_TIM-brl"/>
</dbReference>
<protein>
    <submittedName>
        <fullName evidence="2">Glycerophosphoryl diester phosphodiesterase</fullName>
    </submittedName>
</protein>
<accession>A0A4R8M7L7</accession>
<gene>
    <name evidence="2" type="ORF">DFQ06_3944</name>
</gene>
<dbReference type="Pfam" id="PF03009">
    <property type="entry name" value="GDPD"/>
    <property type="match status" value="1"/>
</dbReference>
<dbReference type="PROSITE" id="PS51704">
    <property type="entry name" value="GP_PDE"/>
    <property type="match status" value="1"/>
</dbReference>
<dbReference type="Gene3D" id="3.20.20.190">
    <property type="entry name" value="Phosphatidylinositol (PI) phosphodiesterase"/>
    <property type="match status" value="1"/>
</dbReference>
<keyword evidence="3" id="KW-1185">Reference proteome</keyword>
<dbReference type="PANTHER" id="PTHR46211">
    <property type="entry name" value="GLYCEROPHOSPHORYL DIESTER PHOSPHODIESTERASE"/>
    <property type="match status" value="1"/>
</dbReference>
<evidence type="ECO:0000313" key="2">
    <source>
        <dbReference type="EMBL" id="TDY59596.1"/>
    </source>
</evidence>
<evidence type="ECO:0000313" key="3">
    <source>
        <dbReference type="Proteomes" id="UP000294824"/>
    </source>
</evidence>
<reference evidence="2 3" key="1">
    <citation type="submission" date="2019-03" db="EMBL/GenBank/DDBJ databases">
        <title>Genomic Encyclopedia of Type Strains, Phase III (KMG-III): the genomes of soil and plant-associated and newly described type strains.</title>
        <authorList>
            <person name="Whitman W."/>
        </authorList>
    </citation>
    <scope>NUCLEOTIDE SEQUENCE [LARGE SCALE GENOMIC DNA]</scope>
    <source>
        <strain evidence="2 3">CECT 8301</strain>
    </source>
</reference>
<comment type="caution">
    <text evidence="2">The sequence shown here is derived from an EMBL/GenBank/DDBJ whole genome shotgun (WGS) entry which is preliminary data.</text>
</comment>
<dbReference type="GO" id="GO:0006629">
    <property type="term" value="P:lipid metabolic process"/>
    <property type="evidence" value="ECO:0007669"/>
    <property type="project" value="InterPro"/>
</dbReference>
<dbReference type="EMBL" id="SORL01000015">
    <property type="protein sequence ID" value="TDY59596.1"/>
    <property type="molecule type" value="Genomic_DNA"/>
</dbReference>
<evidence type="ECO:0000259" key="1">
    <source>
        <dbReference type="PROSITE" id="PS51704"/>
    </source>
</evidence>
<organism evidence="2 3">
    <name type="scientific">Algibacter lectus</name>
    <dbReference type="NCBI Taxonomy" id="221126"/>
    <lineage>
        <taxon>Bacteria</taxon>
        <taxon>Pseudomonadati</taxon>
        <taxon>Bacteroidota</taxon>
        <taxon>Flavobacteriia</taxon>
        <taxon>Flavobacteriales</taxon>
        <taxon>Flavobacteriaceae</taxon>
        <taxon>Algibacter</taxon>
    </lineage>
</organism>
<feature type="domain" description="GP-PDE" evidence="1">
    <location>
        <begin position="7"/>
        <end position="271"/>
    </location>
</feature>